<keyword evidence="1" id="KW-1133">Transmembrane helix</keyword>
<feature type="transmembrane region" description="Helical" evidence="1">
    <location>
        <begin position="12"/>
        <end position="31"/>
    </location>
</feature>
<dbReference type="AlphaFoldDB" id="A0A3B0TP85"/>
<keyword evidence="1" id="KW-0472">Membrane</keyword>
<protein>
    <submittedName>
        <fullName evidence="2">Uncharacterized protein</fullName>
    </submittedName>
</protein>
<name>A0A3B0TP85_9ZZZZ</name>
<gene>
    <name evidence="2" type="ORF">MNBD_ALPHA12-999</name>
</gene>
<reference evidence="2" key="1">
    <citation type="submission" date="2018-06" db="EMBL/GenBank/DDBJ databases">
        <authorList>
            <person name="Zhirakovskaya E."/>
        </authorList>
    </citation>
    <scope>NUCLEOTIDE SEQUENCE</scope>
</reference>
<sequence length="33" mass="3652">MPGHSKTVCWRTASWTFVYLLGFALVLRALVGA</sequence>
<accession>A0A3B0TP85</accession>
<organism evidence="2">
    <name type="scientific">hydrothermal vent metagenome</name>
    <dbReference type="NCBI Taxonomy" id="652676"/>
    <lineage>
        <taxon>unclassified sequences</taxon>
        <taxon>metagenomes</taxon>
        <taxon>ecological metagenomes</taxon>
    </lineage>
</organism>
<dbReference type="EMBL" id="UOEO01000047">
    <property type="protein sequence ID" value="VAW16252.1"/>
    <property type="molecule type" value="Genomic_DNA"/>
</dbReference>
<evidence type="ECO:0000313" key="2">
    <source>
        <dbReference type="EMBL" id="VAW16252.1"/>
    </source>
</evidence>
<proteinExistence type="predicted"/>
<evidence type="ECO:0000256" key="1">
    <source>
        <dbReference type="SAM" id="Phobius"/>
    </source>
</evidence>
<keyword evidence="1" id="KW-0812">Transmembrane</keyword>